<evidence type="ECO:0000313" key="5">
    <source>
        <dbReference type="Proteomes" id="UP000232003"/>
    </source>
</evidence>
<dbReference type="Pfam" id="PF04851">
    <property type="entry name" value="ResIII"/>
    <property type="match status" value="1"/>
</dbReference>
<sequence>MAQTALTFELRNYQQKWIKSIWNSWGLGNRRVLAQLPTGAGKTVCFAHICHKFFQQQQQVLVIAHRIELISQAAEKLEQIIGESVGIIKSGVPAHPERRVQVASVQTLARRKILELPLDIGLLIFDEAHHASASSYRRLIENYENAQILGVTATPQRIDGQGFVDLFDDLVIGVDTAQLIKAGYLSKFRLFTTNQTISTLGVLKSCGDFRAKELAVAVTSQIGVTDILENYLKYAQNLRTVIFASSLEHSRALADEFCRHQISAEHLDGQTPPQQRLEILQRFRTGTTQVITNYEILTEGYDCPNIECIYCVRPTESSTLWLQMTGRVLRTHSLKPTAVIIDVTDNWKKHGLPDEQRQWSLSPTTILESNSKGLIQCEHCTHAFKPLSHELAIIYAEMGEDGKIIQHHQATCPSCATTIDFKTLETISSNQTFTKIRLRHSLTLEITEIDLSVSVYKLEMVDDLLTKQRLKNAHPSKIYTAIFMAFIESITKFTLGDWREIVKMVEPTQPLITKKAWELYTEAFERHKNRLLALSFIEQRKSKGQPSSPAAMKETVPQPQEPRTDSISSQKLAQPQSPNFKKNLGNPYFRQKYASEWKQSLEHCSMLTADFLKINAGLFHVETTPQSVNISIEIRGLDGLKSKINEICDQTEIQQAFSQGFGKQAKVMLRLD</sequence>
<evidence type="ECO:0000259" key="3">
    <source>
        <dbReference type="PROSITE" id="PS51194"/>
    </source>
</evidence>
<dbReference type="Proteomes" id="UP000232003">
    <property type="component" value="Chromosome"/>
</dbReference>
<dbReference type="SUPFAM" id="SSF52540">
    <property type="entry name" value="P-loop containing nucleoside triphosphate hydrolases"/>
    <property type="match status" value="1"/>
</dbReference>
<reference evidence="4 5" key="1">
    <citation type="submission" date="2017-11" db="EMBL/GenBank/DDBJ databases">
        <title>Complete genome of a free-living desiccation-tolerant cyanobacterium and its photosynthetic adaptation to extreme terrestrial habitat.</title>
        <authorList>
            <person name="Shang J."/>
        </authorList>
    </citation>
    <scope>NUCLEOTIDE SEQUENCE [LARGE SCALE GENOMIC DNA]</scope>
    <source>
        <strain evidence="4 5">CCNUN1</strain>
    </source>
</reference>
<keyword evidence="4" id="KW-0067">ATP-binding</keyword>
<keyword evidence="4" id="KW-0547">Nucleotide-binding</keyword>
<dbReference type="KEGG" id="nfl:COO91_01462"/>
<dbReference type="GO" id="GO:0004386">
    <property type="term" value="F:helicase activity"/>
    <property type="evidence" value="ECO:0007669"/>
    <property type="project" value="UniProtKB-KW"/>
</dbReference>
<dbReference type="GO" id="GO:0003677">
    <property type="term" value="F:DNA binding"/>
    <property type="evidence" value="ECO:0007669"/>
    <property type="project" value="InterPro"/>
</dbReference>
<dbReference type="SMART" id="SM00487">
    <property type="entry name" value="DEXDc"/>
    <property type="match status" value="1"/>
</dbReference>
<dbReference type="InterPro" id="IPR014001">
    <property type="entry name" value="Helicase_ATP-bd"/>
</dbReference>
<dbReference type="InterPro" id="IPR006935">
    <property type="entry name" value="Helicase/UvrB_N"/>
</dbReference>
<dbReference type="PANTHER" id="PTHR47396">
    <property type="entry name" value="TYPE I RESTRICTION ENZYME ECOKI R PROTEIN"/>
    <property type="match status" value="1"/>
</dbReference>
<feature type="region of interest" description="Disordered" evidence="1">
    <location>
        <begin position="542"/>
        <end position="582"/>
    </location>
</feature>
<feature type="compositionally biased region" description="Polar residues" evidence="1">
    <location>
        <begin position="565"/>
        <end position="580"/>
    </location>
</feature>
<dbReference type="OrthoDB" id="9802848at2"/>
<gene>
    <name evidence="4" type="ORF">COO91_01462</name>
</gene>
<accession>A0A2K8SJG1</accession>
<dbReference type="PROSITE" id="PS51194">
    <property type="entry name" value="HELICASE_CTER"/>
    <property type="match status" value="1"/>
</dbReference>
<dbReference type="EMBL" id="CP024785">
    <property type="protein sequence ID" value="AUB35572.1"/>
    <property type="molecule type" value="Genomic_DNA"/>
</dbReference>
<dbReference type="GO" id="GO:0005829">
    <property type="term" value="C:cytosol"/>
    <property type="evidence" value="ECO:0007669"/>
    <property type="project" value="TreeGrafter"/>
</dbReference>
<dbReference type="InterPro" id="IPR050742">
    <property type="entry name" value="Helicase_Restrict-Modif_Enz"/>
</dbReference>
<evidence type="ECO:0000256" key="1">
    <source>
        <dbReference type="SAM" id="MobiDB-lite"/>
    </source>
</evidence>
<dbReference type="Gene3D" id="3.40.50.300">
    <property type="entry name" value="P-loop containing nucleotide triphosphate hydrolases"/>
    <property type="match status" value="2"/>
</dbReference>
<dbReference type="SMART" id="SM00490">
    <property type="entry name" value="HELICc"/>
    <property type="match status" value="1"/>
</dbReference>
<dbReference type="Pfam" id="PF00271">
    <property type="entry name" value="Helicase_C"/>
    <property type="match status" value="1"/>
</dbReference>
<proteinExistence type="predicted"/>
<dbReference type="RefSeq" id="WP_100897745.1">
    <property type="nucleotide sequence ID" value="NZ_CAWNNC010000001.1"/>
</dbReference>
<organism evidence="4 5">
    <name type="scientific">Nostoc flagelliforme CCNUN1</name>
    <dbReference type="NCBI Taxonomy" id="2038116"/>
    <lineage>
        <taxon>Bacteria</taxon>
        <taxon>Bacillati</taxon>
        <taxon>Cyanobacteriota</taxon>
        <taxon>Cyanophyceae</taxon>
        <taxon>Nostocales</taxon>
        <taxon>Nostocaceae</taxon>
        <taxon>Nostoc</taxon>
    </lineage>
</organism>
<feature type="domain" description="Helicase C-terminal" evidence="3">
    <location>
        <begin position="227"/>
        <end position="375"/>
    </location>
</feature>
<name>A0A2K8SJG1_9NOSO</name>
<feature type="domain" description="Helicase ATP-binding" evidence="2">
    <location>
        <begin position="23"/>
        <end position="173"/>
    </location>
</feature>
<protein>
    <submittedName>
        <fullName evidence="4">Superfamily II DNA or RNA helicase</fullName>
    </submittedName>
</protein>
<dbReference type="PANTHER" id="PTHR47396:SF1">
    <property type="entry name" value="ATP-DEPENDENT HELICASE IRC3-RELATED"/>
    <property type="match status" value="1"/>
</dbReference>
<evidence type="ECO:0000313" key="4">
    <source>
        <dbReference type="EMBL" id="AUB35572.1"/>
    </source>
</evidence>
<keyword evidence="4" id="KW-0347">Helicase</keyword>
<dbReference type="AlphaFoldDB" id="A0A2K8SJG1"/>
<dbReference type="PROSITE" id="PS51192">
    <property type="entry name" value="HELICASE_ATP_BIND_1"/>
    <property type="match status" value="1"/>
</dbReference>
<dbReference type="GO" id="GO:0016787">
    <property type="term" value="F:hydrolase activity"/>
    <property type="evidence" value="ECO:0007669"/>
    <property type="project" value="InterPro"/>
</dbReference>
<keyword evidence="4" id="KW-0378">Hydrolase</keyword>
<dbReference type="InterPro" id="IPR027417">
    <property type="entry name" value="P-loop_NTPase"/>
</dbReference>
<evidence type="ECO:0000259" key="2">
    <source>
        <dbReference type="PROSITE" id="PS51192"/>
    </source>
</evidence>
<dbReference type="InterPro" id="IPR001650">
    <property type="entry name" value="Helicase_C-like"/>
</dbReference>
<dbReference type="GO" id="GO:0005524">
    <property type="term" value="F:ATP binding"/>
    <property type="evidence" value="ECO:0007669"/>
    <property type="project" value="InterPro"/>
</dbReference>
<keyword evidence="5" id="KW-1185">Reference proteome</keyword>